<organism evidence="2 3">
    <name type="scientific">Saprolegnia diclina (strain VS20)</name>
    <dbReference type="NCBI Taxonomy" id="1156394"/>
    <lineage>
        <taxon>Eukaryota</taxon>
        <taxon>Sar</taxon>
        <taxon>Stramenopiles</taxon>
        <taxon>Oomycota</taxon>
        <taxon>Saprolegniomycetes</taxon>
        <taxon>Saprolegniales</taxon>
        <taxon>Saprolegniaceae</taxon>
        <taxon>Saprolegnia</taxon>
    </lineage>
</organism>
<dbReference type="AlphaFoldDB" id="T0QP59"/>
<sequence>MAMLQVVAPPRSGEKRRREAALPPTVKRTRFLSDFDVEEMLCTVLTIAEDLSLLLNLTKDICLDTHCRQCNPVEFNTLCEKLRLIEHSLSSSNERPSVLAVQAMCKDLYDVLKYILEKHYVDFAQLGMDHLVLAVRHQFVQFMLESSLN</sequence>
<dbReference type="GeneID" id="19946675"/>
<gene>
    <name evidence="2" type="ORF">SDRG_05948</name>
</gene>
<feature type="region of interest" description="Disordered" evidence="1">
    <location>
        <begin position="1"/>
        <end position="20"/>
    </location>
</feature>
<dbReference type="RefSeq" id="XP_008609917.1">
    <property type="nucleotide sequence ID" value="XM_008611695.1"/>
</dbReference>
<evidence type="ECO:0000313" key="2">
    <source>
        <dbReference type="EMBL" id="EQC36496.1"/>
    </source>
</evidence>
<dbReference type="VEuPathDB" id="FungiDB:SDRG_05948"/>
<protein>
    <submittedName>
        <fullName evidence="2">Uncharacterized protein</fullName>
    </submittedName>
</protein>
<reference evidence="2 3" key="1">
    <citation type="submission" date="2012-04" db="EMBL/GenBank/DDBJ databases">
        <title>The Genome Sequence of Saprolegnia declina VS20.</title>
        <authorList>
            <consortium name="The Broad Institute Genome Sequencing Platform"/>
            <person name="Russ C."/>
            <person name="Nusbaum C."/>
            <person name="Tyler B."/>
            <person name="van West P."/>
            <person name="Dieguez-Uribeondo J."/>
            <person name="de Bruijn I."/>
            <person name="Tripathy S."/>
            <person name="Jiang R."/>
            <person name="Young S.K."/>
            <person name="Zeng Q."/>
            <person name="Gargeya S."/>
            <person name="Fitzgerald M."/>
            <person name="Haas B."/>
            <person name="Abouelleil A."/>
            <person name="Alvarado L."/>
            <person name="Arachchi H.M."/>
            <person name="Berlin A."/>
            <person name="Chapman S.B."/>
            <person name="Goldberg J."/>
            <person name="Griggs A."/>
            <person name="Gujja S."/>
            <person name="Hansen M."/>
            <person name="Howarth C."/>
            <person name="Imamovic A."/>
            <person name="Larimer J."/>
            <person name="McCowen C."/>
            <person name="Montmayeur A."/>
            <person name="Murphy C."/>
            <person name="Neiman D."/>
            <person name="Pearson M."/>
            <person name="Priest M."/>
            <person name="Roberts A."/>
            <person name="Saif S."/>
            <person name="Shea T."/>
            <person name="Sisk P."/>
            <person name="Sykes S."/>
            <person name="Wortman J."/>
            <person name="Nusbaum C."/>
            <person name="Birren B."/>
        </authorList>
    </citation>
    <scope>NUCLEOTIDE SEQUENCE [LARGE SCALE GENOMIC DNA]</scope>
    <source>
        <strain evidence="2 3">VS20</strain>
    </source>
</reference>
<dbReference type="Proteomes" id="UP000030762">
    <property type="component" value="Unassembled WGS sequence"/>
</dbReference>
<evidence type="ECO:0000256" key="1">
    <source>
        <dbReference type="SAM" id="MobiDB-lite"/>
    </source>
</evidence>
<dbReference type="OrthoDB" id="70626at2759"/>
<accession>T0QP59</accession>
<dbReference type="InParanoid" id="T0QP59"/>
<name>T0QP59_SAPDV</name>
<evidence type="ECO:0000313" key="3">
    <source>
        <dbReference type="Proteomes" id="UP000030762"/>
    </source>
</evidence>
<dbReference type="EMBL" id="JH767147">
    <property type="protein sequence ID" value="EQC36496.1"/>
    <property type="molecule type" value="Genomic_DNA"/>
</dbReference>
<dbReference type="OMA" id="VEEMLCT"/>
<keyword evidence="3" id="KW-1185">Reference proteome</keyword>
<proteinExistence type="predicted"/>